<dbReference type="SUPFAM" id="SSF46689">
    <property type="entry name" value="Homeodomain-like"/>
    <property type="match status" value="1"/>
</dbReference>
<evidence type="ECO:0000313" key="4">
    <source>
        <dbReference type="EMBL" id="VDB97472.1"/>
    </source>
</evidence>
<protein>
    <submittedName>
        <fullName evidence="3">TetR family transcriptional regulator</fullName>
    </submittedName>
    <submittedName>
        <fullName evidence="2">TetR/AcrR family transcriptional regulator</fullName>
    </submittedName>
</protein>
<sequence length="178" mass="20793">MSPHELKQFKLRAIYRGLLTLLQNKHLSDITVSDLCRTAAVSRTYYYRNFSSFQEIVSRYQEQMIMSYLNLALNNRHIDFTQLMTAYFQIMGDHATETLLLIHAGLFDVLISAFRKVYVFLAQNSYIDSSRTVRGKNQYFANFMAGAVISTEVQWMKQGMKESPREMGIILKQLFRFS</sequence>
<organism evidence="3 5">
    <name type="scientific">Oenococcus oeni</name>
    <name type="common">Leuconostoc oenos</name>
    <dbReference type="NCBI Taxonomy" id="1247"/>
    <lineage>
        <taxon>Bacteria</taxon>
        <taxon>Bacillati</taxon>
        <taxon>Bacillota</taxon>
        <taxon>Bacilli</taxon>
        <taxon>Lactobacillales</taxon>
        <taxon>Lactobacillaceae</taxon>
        <taxon>Oenococcus</taxon>
    </lineage>
</organism>
<dbReference type="RefSeq" id="WP_002817069.1">
    <property type="nucleotide sequence ID" value="NZ_CP038451.1"/>
</dbReference>
<proteinExistence type="predicted"/>
<dbReference type="InterPro" id="IPR039532">
    <property type="entry name" value="TetR_C_Firmicutes"/>
</dbReference>
<name>A0A6H3GSC1_OENOE</name>
<gene>
    <name evidence="3" type="ORF">ATX59_02405</name>
    <name evidence="2" type="ORF">GA838_06810</name>
    <name evidence="4" type="ORF">OENI_0464</name>
</gene>
<dbReference type="EMBL" id="MLOK01000026">
    <property type="protein sequence ID" value="OIM21730.1"/>
    <property type="molecule type" value="Genomic_DNA"/>
</dbReference>
<dbReference type="Proteomes" id="UP000294726">
    <property type="component" value="Chromosome"/>
</dbReference>
<reference evidence="3 5" key="1">
    <citation type="journal article" date="2016" name="BMC Genomics">
        <title>Consensus pan-genome assembly of the specialised wine bacterium Oenococcus oeni.</title>
        <authorList>
            <person name="Sternes P.R."/>
            <person name="Borneman A.R."/>
        </authorList>
    </citation>
    <scope>NUCLEOTIDE SEQUENCE [LARGE SCALE GENOMIC DNA]</scope>
    <source>
        <strain evidence="3 5">AWRIB661</strain>
    </source>
</reference>
<reference evidence="4 6" key="2">
    <citation type="submission" date="2018-08" db="EMBL/GenBank/DDBJ databases">
        <authorList>
            <person name="Lorentzen P. G. S. M."/>
        </authorList>
    </citation>
    <scope>NUCLEOTIDE SEQUENCE [LARGE SCALE GENOMIC DNA]</scope>
    <source>
        <strain evidence="4 6">CRBO_1381</strain>
    </source>
</reference>
<evidence type="ECO:0000313" key="3">
    <source>
        <dbReference type="EMBL" id="OIM21730.1"/>
    </source>
</evidence>
<dbReference type="AlphaFoldDB" id="A0A6H3GSC1"/>
<dbReference type="EMBL" id="LR031358">
    <property type="protein sequence ID" value="VDB97472.1"/>
    <property type="molecule type" value="Genomic_DNA"/>
</dbReference>
<evidence type="ECO:0000259" key="1">
    <source>
        <dbReference type="Pfam" id="PF14278"/>
    </source>
</evidence>
<dbReference type="Gene3D" id="1.10.357.10">
    <property type="entry name" value="Tetracycline Repressor, domain 2"/>
    <property type="match status" value="1"/>
</dbReference>
<evidence type="ECO:0000313" key="2">
    <source>
        <dbReference type="EMBL" id="MDV7715454.1"/>
    </source>
</evidence>
<dbReference type="InterPro" id="IPR009057">
    <property type="entry name" value="Homeodomain-like_sf"/>
</dbReference>
<dbReference type="Proteomes" id="UP000181728">
    <property type="component" value="Unassembled WGS sequence"/>
</dbReference>
<dbReference type="Pfam" id="PF14278">
    <property type="entry name" value="TetR_C_8"/>
    <property type="match status" value="1"/>
</dbReference>
<accession>A0A6H3GSC1</accession>
<dbReference type="Proteomes" id="UP001281024">
    <property type="component" value="Unassembled WGS sequence"/>
</dbReference>
<feature type="domain" description="Transcriptional regulator TetR C-terminal Firmicutes type" evidence="1">
    <location>
        <begin position="119"/>
        <end position="175"/>
    </location>
</feature>
<dbReference type="EMBL" id="WERV01000005">
    <property type="protein sequence ID" value="MDV7715454.1"/>
    <property type="molecule type" value="Genomic_DNA"/>
</dbReference>
<evidence type="ECO:0000313" key="5">
    <source>
        <dbReference type="Proteomes" id="UP000181728"/>
    </source>
</evidence>
<evidence type="ECO:0000313" key="6">
    <source>
        <dbReference type="Proteomes" id="UP000294726"/>
    </source>
</evidence>
<reference evidence="2" key="3">
    <citation type="submission" date="2019-10" db="EMBL/GenBank/DDBJ databases">
        <title>Malate fermentation in French cider.</title>
        <authorList>
            <person name="Cousin F.J."/>
            <person name="Medina Fernandez S."/>
            <person name="Misery B."/>
            <person name="Laplace J.-M."/>
            <person name="Cretenet M."/>
        </authorList>
    </citation>
    <scope>NUCLEOTIDE SEQUENCE</scope>
    <source>
        <strain evidence="2">UCMA15129</strain>
    </source>
</reference>